<dbReference type="SUPFAM" id="SSF55729">
    <property type="entry name" value="Acyl-CoA N-acyltransferases (Nat)"/>
    <property type="match status" value="1"/>
</dbReference>
<protein>
    <submittedName>
        <fullName evidence="2">Unannotated protein</fullName>
    </submittedName>
</protein>
<sequence>MSDVRHVPERSRFELDCPGGPAVLTYVRAGDRVVMDHTLVPPASGGSGVGSALVRAGLTWAAQHDLVVVPQCWFVRGWLDRHPGELAVRVA</sequence>
<gene>
    <name evidence="2" type="ORF">UFOPK3609_01358</name>
</gene>
<name>A0A6J7HUW9_9ZZZZ</name>
<dbReference type="EMBL" id="CAFBMQ010000216">
    <property type="protein sequence ID" value="CAB4920365.1"/>
    <property type="molecule type" value="Genomic_DNA"/>
</dbReference>
<dbReference type="InterPro" id="IPR016181">
    <property type="entry name" value="Acyl_CoA_acyltransferase"/>
</dbReference>
<dbReference type="PANTHER" id="PTHR31435">
    <property type="entry name" value="PROTEIN NATD1"/>
    <property type="match status" value="1"/>
</dbReference>
<dbReference type="PANTHER" id="PTHR31435:SF9">
    <property type="entry name" value="PROTEIN NATD1"/>
    <property type="match status" value="1"/>
</dbReference>
<feature type="domain" description="N-acetyltransferase" evidence="1">
    <location>
        <begin position="5"/>
        <end position="90"/>
    </location>
</feature>
<dbReference type="InterPro" id="IPR045057">
    <property type="entry name" value="Gcn5-rel_NAT"/>
</dbReference>
<dbReference type="InterPro" id="IPR031165">
    <property type="entry name" value="GNAT_YJDJ"/>
</dbReference>
<accession>A0A6J7HUW9</accession>
<proteinExistence type="predicted"/>
<dbReference type="Pfam" id="PF14542">
    <property type="entry name" value="Acetyltransf_CG"/>
    <property type="match status" value="1"/>
</dbReference>
<reference evidence="2" key="1">
    <citation type="submission" date="2020-05" db="EMBL/GenBank/DDBJ databases">
        <authorList>
            <person name="Chiriac C."/>
            <person name="Salcher M."/>
            <person name="Ghai R."/>
            <person name="Kavagutti S V."/>
        </authorList>
    </citation>
    <scope>NUCLEOTIDE SEQUENCE</scope>
</reference>
<dbReference type="AlphaFoldDB" id="A0A6J7HUW9"/>
<organism evidence="2">
    <name type="scientific">freshwater metagenome</name>
    <dbReference type="NCBI Taxonomy" id="449393"/>
    <lineage>
        <taxon>unclassified sequences</taxon>
        <taxon>metagenomes</taxon>
        <taxon>ecological metagenomes</taxon>
    </lineage>
</organism>
<evidence type="ECO:0000259" key="1">
    <source>
        <dbReference type="PROSITE" id="PS51729"/>
    </source>
</evidence>
<evidence type="ECO:0000313" key="2">
    <source>
        <dbReference type="EMBL" id="CAB4920365.1"/>
    </source>
</evidence>
<dbReference type="Gene3D" id="3.40.630.30">
    <property type="match status" value="1"/>
</dbReference>
<dbReference type="PROSITE" id="PS51729">
    <property type="entry name" value="GNAT_YJDJ"/>
    <property type="match status" value="1"/>
</dbReference>